<evidence type="ECO:0000313" key="6">
    <source>
        <dbReference type="Proteomes" id="UP000267921"/>
    </source>
</evidence>
<dbReference type="KEGG" id="mhaz:BHR79_04500"/>
<reference evidence="1 4" key="1">
    <citation type="submission" date="2016-10" db="EMBL/GenBank/DDBJ databases">
        <title>Methanohalophilus halophilus.</title>
        <authorList>
            <person name="L'haridon S."/>
        </authorList>
    </citation>
    <scope>NUCLEOTIDE SEQUENCE [LARGE SCALE GENOMIC DNA]</scope>
    <source>
        <strain evidence="1 4">Z-7982</strain>
    </source>
</reference>
<dbReference type="AlphaFoldDB" id="A0A1L3Q1R5"/>
<reference evidence="2 6" key="3">
    <citation type="submission" date="2018-10" db="EMBL/GenBank/DDBJ databases">
        <title>Cultivation of a novel Methanohalophilus strain from Kebrit Deep of the Red Sea and a genomic comparison of members of the genus Methanohalophilus.</title>
        <authorList>
            <person name="Guan Y."/>
            <person name="Ngugi D.K."/>
            <person name="Stingl U."/>
        </authorList>
    </citation>
    <scope>NUCLEOTIDE SEQUENCE [LARGE SCALE GENOMIC DNA]</scope>
    <source>
        <strain evidence="2 6">DSM 3094</strain>
    </source>
</reference>
<sequence>MNGQKNIIAIMSGLLICLLLMGTAAAAPAIDSAYTVDDDGDGYIDAYELTFNESVNDSTFDSSAWTIGDYTGYSATDVSEDTIRIVFNEKSTPDTDVTPDITTTGPGIYSMADEALPSVTSGDVNENDGAAPVIISQEYFASDAGDVDEIVLTFSENIDYGTYEDADWDVNAKDLTGLDVTDGTVVDSNTLTLSATANNGITSAVDEPTIDYVLQGTSNVTDDSNELVGVSGLVLSDKAAPVIETVTSDATEEDVLGIGDTITFTATPTATEDGLDIVSDSYNGVDLEWSTNDNGANYKTTYTVKEGDDTTEPLQLTGVTATDAAGNEGPSADGSDVAVTIDATYPEIESAQTIDANENGKIDGYKITFTESVDDSTYNNSLWSIEDHVAEELNTVNEVDDSTIIVNINESESQDVDQTPDFGVAEDAIRDGAGNPILGVTSGTIDVTDGAAPVVLNATTVDSDGNGLLDNYTIEFSEAMDDSTLNYSKWTVAGMSITGYDTDDAEDDNIIMLELEEAIGYGTTDTPDITVSGAEVTDITGNVLDNVAEGDIDESDGAGPAIESVTCDATGVLGIDDTIIFSVKLNESESDVTIQPQMYNGGALEWSTNDNGQTYNATYTVEEGQDLSTSLNLTDVNATDASGNTGLSVNGTDMEATIDATRPYIVNATTIDWDGNGSIDGYEIVFNENVSDDTNNTSAWYIDGFTGLDFDTGDAANDNIIILNFTESGDYNANTAPNVTTDAGAIADMAGNDINSTSETDVTEEDGAAPVIESVTSDATEEGVLGIDDTINFTVTMAYEEDVTISPTTYNDGELVWTTGDGGLTYNATYTVESGQMSYVDPLQLTGVNAIDASGNPSESVNGDDVNKTIDAGGPIVVAAETVDIDYNGMIDGYNLTFTEPINDSTFNYENWDVEGYTVTGFNTETPDDRYGILVFEEGSSTDTDAVPAFNNVSTPEVEDADGYTMPEEFGDAEYLNDLTEDGAAPVLMHAEIDSSEYPYLVDVIFSEPVDEDAENGNVTFNDGYPSLSGSAESWFFRYDDQLQTGDSPEITAVNNMMDDAGNAAVLYGNNDENGVVVNTFRKELKAGYNYVSFPIADEGDVSLADVGLDGNEVESVWTYNPQDGWIVDSDDVFEIAGGVGYIVYANEDFFLAPNVNNYPDNFESPAFTNVYEGWNLVGHYKAYDQPAFDPNTNYYGGAFETIVNNMNFVMYEQRTAGELGLRELNLVSDTNQPLGLSNVRNNEISTGNAYWINLNEVDQYSAGGYISVNE</sequence>
<evidence type="ECO:0000313" key="4">
    <source>
        <dbReference type="Proteomes" id="UP000186879"/>
    </source>
</evidence>
<evidence type="ECO:0000313" key="5">
    <source>
        <dbReference type="Proteomes" id="UP000198669"/>
    </source>
</evidence>
<evidence type="ECO:0000313" key="3">
    <source>
        <dbReference type="EMBL" id="SDW71140.1"/>
    </source>
</evidence>
<evidence type="ECO:0000313" key="2">
    <source>
        <dbReference type="EMBL" id="RNI08014.1"/>
    </source>
</evidence>
<dbReference type="Proteomes" id="UP000198669">
    <property type="component" value="Unassembled WGS sequence"/>
</dbReference>
<accession>A0A1L3Q1R5</accession>
<dbReference type="RefSeq" id="WP_072561266.1">
    <property type="nucleotide sequence ID" value="NZ_CP017921.1"/>
</dbReference>
<dbReference type="EMBL" id="FNMU01000004">
    <property type="protein sequence ID" value="SDW71140.1"/>
    <property type="molecule type" value="Genomic_DNA"/>
</dbReference>
<name>A0A1L3Q1R5_9EURY</name>
<keyword evidence="4" id="KW-1185">Reference proteome</keyword>
<dbReference type="EMBL" id="CP017921">
    <property type="protein sequence ID" value="APH38819.1"/>
    <property type="molecule type" value="Genomic_DNA"/>
</dbReference>
<proteinExistence type="predicted"/>
<evidence type="ECO:0000313" key="1">
    <source>
        <dbReference type="EMBL" id="APH38819.1"/>
    </source>
</evidence>
<dbReference type="Proteomes" id="UP000186879">
    <property type="component" value="Chromosome"/>
</dbReference>
<dbReference type="GeneID" id="30582998"/>
<dbReference type="Proteomes" id="UP000267921">
    <property type="component" value="Unassembled WGS sequence"/>
</dbReference>
<dbReference type="OrthoDB" id="59577at2157"/>
<reference evidence="3 5" key="2">
    <citation type="submission" date="2016-10" db="EMBL/GenBank/DDBJ databases">
        <authorList>
            <person name="de Groot N.N."/>
        </authorList>
    </citation>
    <scope>NUCLEOTIDE SEQUENCE [LARGE SCALE GENOMIC DNA]</scope>
    <source>
        <strain evidence="3 5">Z-7982</strain>
    </source>
</reference>
<protein>
    <submittedName>
        <fullName evidence="1">Uncharacterized protein</fullName>
    </submittedName>
</protein>
<dbReference type="EMBL" id="RJJG01000006">
    <property type="protein sequence ID" value="RNI08014.1"/>
    <property type="molecule type" value="Genomic_DNA"/>
</dbReference>
<organism evidence="1 4">
    <name type="scientific">Methanohalophilus halophilus</name>
    <dbReference type="NCBI Taxonomy" id="2177"/>
    <lineage>
        <taxon>Archaea</taxon>
        <taxon>Methanobacteriati</taxon>
        <taxon>Methanobacteriota</taxon>
        <taxon>Stenosarchaea group</taxon>
        <taxon>Methanomicrobia</taxon>
        <taxon>Methanosarcinales</taxon>
        <taxon>Methanosarcinaceae</taxon>
        <taxon>Methanohalophilus</taxon>
    </lineage>
</organism>
<gene>
    <name evidence="1" type="ORF">BHR79_04500</name>
    <name evidence="2" type="ORF">EFE40_08675</name>
    <name evidence="3" type="ORF">SAMN04515625_1473</name>
</gene>